<evidence type="ECO:0000256" key="2">
    <source>
        <dbReference type="ARBA" id="ARBA00010989"/>
    </source>
</evidence>
<dbReference type="Pfam" id="PF01266">
    <property type="entry name" value="DAO"/>
    <property type="match status" value="1"/>
</dbReference>
<evidence type="ECO:0000256" key="4">
    <source>
        <dbReference type="ARBA" id="ARBA00022827"/>
    </source>
</evidence>
<dbReference type="GO" id="GO:0033514">
    <property type="term" value="P:L-lysine catabolic process to acetyl-CoA via L-pipecolate"/>
    <property type="evidence" value="ECO:0007669"/>
    <property type="project" value="TreeGrafter"/>
</dbReference>
<dbReference type="AlphaFoldDB" id="A0AAV6UL39"/>
<keyword evidence="4" id="KW-0274">FAD</keyword>
<dbReference type="SUPFAM" id="SSF51905">
    <property type="entry name" value="FAD/NAD(P)-binding domain"/>
    <property type="match status" value="1"/>
</dbReference>
<evidence type="ECO:0000313" key="8">
    <source>
        <dbReference type="Proteomes" id="UP000827092"/>
    </source>
</evidence>
<evidence type="ECO:0000313" key="7">
    <source>
        <dbReference type="EMBL" id="KAG8184999.1"/>
    </source>
</evidence>
<name>A0AAV6UL39_9ARAC</name>
<evidence type="ECO:0000259" key="6">
    <source>
        <dbReference type="Pfam" id="PF01266"/>
    </source>
</evidence>
<dbReference type="Gene3D" id="3.50.50.60">
    <property type="entry name" value="FAD/NAD(P)-binding domain"/>
    <property type="match status" value="1"/>
</dbReference>
<organism evidence="7 8">
    <name type="scientific">Oedothorax gibbosus</name>
    <dbReference type="NCBI Taxonomy" id="931172"/>
    <lineage>
        <taxon>Eukaryota</taxon>
        <taxon>Metazoa</taxon>
        <taxon>Ecdysozoa</taxon>
        <taxon>Arthropoda</taxon>
        <taxon>Chelicerata</taxon>
        <taxon>Arachnida</taxon>
        <taxon>Araneae</taxon>
        <taxon>Araneomorphae</taxon>
        <taxon>Entelegynae</taxon>
        <taxon>Araneoidea</taxon>
        <taxon>Linyphiidae</taxon>
        <taxon>Erigoninae</taxon>
        <taxon>Oedothorax</taxon>
    </lineage>
</organism>
<dbReference type="GO" id="GO:0005777">
    <property type="term" value="C:peroxisome"/>
    <property type="evidence" value="ECO:0007669"/>
    <property type="project" value="TreeGrafter"/>
</dbReference>
<proteinExistence type="inferred from homology"/>
<dbReference type="Gene3D" id="3.30.9.10">
    <property type="entry name" value="D-Amino Acid Oxidase, subunit A, domain 2"/>
    <property type="match status" value="1"/>
</dbReference>
<dbReference type="SUPFAM" id="SSF54373">
    <property type="entry name" value="FAD-linked reductases, C-terminal domain"/>
    <property type="match status" value="1"/>
</dbReference>
<comment type="similarity">
    <text evidence="2">Belongs to the MSOX/MTOX family.</text>
</comment>
<sequence>MSKVFEFDHAVVGAGIVGSWTALQLVRLGKKVILLEQFPDLHTRGSSHGHSRIIRSSYDDACFARLMPDALHMWSEAEVETGVHMMKTTGLLCLANSDFGVDLVEKSVENMKKYCPVGLDTDVDRISGIMEGVVKYDNLRAAMLDTTGGVLFAHKCVKTIQTLFKERGGELWDMSPVSCLDPDDEGVYVHLDADRVVHAQSVVVCAGAWTKKLLQPFVTLPAQAQVVRVYYFKEKKLGAYSAENGFPTLLEVGKTDIYALPSLEYPGLVKVCLHGGVPCDPDARDQTPQKPEFDALIRSYVAEHFPLLETEPAIVETCMYTTTPDEKFIVDFVPQHKNIVIGTGFSGTGFKTAPVIGRLLSQLATGSEPFLDISAFRLSRFEK</sequence>
<dbReference type="Proteomes" id="UP000827092">
    <property type="component" value="Unassembled WGS sequence"/>
</dbReference>
<dbReference type="PANTHER" id="PTHR10961">
    <property type="entry name" value="PEROXISOMAL SARCOSINE OXIDASE"/>
    <property type="match status" value="1"/>
</dbReference>
<feature type="domain" description="FAD dependent oxidoreductase" evidence="6">
    <location>
        <begin position="8"/>
        <end position="363"/>
    </location>
</feature>
<keyword evidence="3" id="KW-0285">Flavoprotein</keyword>
<keyword evidence="5" id="KW-0560">Oxidoreductase</keyword>
<keyword evidence="8" id="KW-1185">Reference proteome</keyword>
<dbReference type="PANTHER" id="PTHR10961:SF46">
    <property type="entry name" value="PEROXISOMAL SARCOSINE OXIDASE"/>
    <property type="match status" value="1"/>
</dbReference>
<dbReference type="GO" id="GO:0050660">
    <property type="term" value="F:flavin adenine dinucleotide binding"/>
    <property type="evidence" value="ECO:0007669"/>
    <property type="project" value="InterPro"/>
</dbReference>
<gene>
    <name evidence="7" type="ORF">JTE90_017025</name>
</gene>
<dbReference type="InterPro" id="IPR045170">
    <property type="entry name" value="MTOX"/>
</dbReference>
<accession>A0AAV6UL39</accession>
<evidence type="ECO:0000256" key="5">
    <source>
        <dbReference type="ARBA" id="ARBA00023002"/>
    </source>
</evidence>
<comment type="caution">
    <text evidence="7">The sequence shown here is derived from an EMBL/GenBank/DDBJ whole genome shotgun (WGS) entry which is preliminary data.</text>
</comment>
<reference evidence="7 8" key="1">
    <citation type="journal article" date="2022" name="Nat. Ecol. Evol.">
        <title>A masculinizing supergene underlies an exaggerated male reproductive morph in a spider.</title>
        <authorList>
            <person name="Hendrickx F."/>
            <person name="De Corte Z."/>
            <person name="Sonet G."/>
            <person name="Van Belleghem S.M."/>
            <person name="Kostlbacher S."/>
            <person name="Vangestel C."/>
        </authorList>
    </citation>
    <scope>NUCLEOTIDE SEQUENCE [LARGE SCALE GENOMIC DNA]</scope>
    <source>
        <strain evidence="7">W744_W776</strain>
    </source>
</reference>
<comment type="cofactor">
    <cofactor evidence="1">
        <name>FAD</name>
        <dbReference type="ChEBI" id="CHEBI:57692"/>
    </cofactor>
</comment>
<evidence type="ECO:0000256" key="3">
    <source>
        <dbReference type="ARBA" id="ARBA00022630"/>
    </source>
</evidence>
<dbReference type="InterPro" id="IPR006076">
    <property type="entry name" value="FAD-dep_OxRdtase"/>
</dbReference>
<dbReference type="EMBL" id="JAFNEN010000349">
    <property type="protein sequence ID" value="KAG8184999.1"/>
    <property type="molecule type" value="Genomic_DNA"/>
</dbReference>
<dbReference type="GO" id="GO:0050031">
    <property type="term" value="F:L-pipecolate oxidase activity"/>
    <property type="evidence" value="ECO:0007669"/>
    <property type="project" value="TreeGrafter"/>
</dbReference>
<dbReference type="GO" id="GO:0008115">
    <property type="term" value="F:sarcosine oxidase activity"/>
    <property type="evidence" value="ECO:0007669"/>
    <property type="project" value="TreeGrafter"/>
</dbReference>
<protein>
    <recommendedName>
        <fullName evidence="6">FAD dependent oxidoreductase domain-containing protein</fullName>
    </recommendedName>
</protein>
<evidence type="ECO:0000256" key="1">
    <source>
        <dbReference type="ARBA" id="ARBA00001974"/>
    </source>
</evidence>
<dbReference type="InterPro" id="IPR036188">
    <property type="entry name" value="FAD/NAD-bd_sf"/>
</dbReference>